<dbReference type="AlphaFoldDB" id="A0A0A9AT07"/>
<accession>A0A0A9AT07</accession>
<reference evidence="1" key="1">
    <citation type="submission" date="2014-09" db="EMBL/GenBank/DDBJ databases">
        <authorList>
            <person name="Magalhaes I.L.F."/>
            <person name="Oliveira U."/>
            <person name="Santos F.R."/>
            <person name="Vidigal T.H.D.A."/>
            <person name="Brescovit A.D."/>
            <person name="Santos A.J."/>
        </authorList>
    </citation>
    <scope>NUCLEOTIDE SEQUENCE</scope>
    <source>
        <tissue evidence="1">Shoot tissue taken approximately 20 cm above the soil surface</tissue>
    </source>
</reference>
<sequence>MQWSVIRSPAQPSDVSPT</sequence>
<organism evidence="1">
    <name type="scientific">Arundo donax</name>
    <name type="common">Giant reed</name>
    <name type="synonym">Donax arundinaceus</name>
    <dbReference type="NCBI Taxonomy" id="35708"/>
    <lineage>
        <taxon>Eukaryota</taxon>
        <taxon>Viridiplantae</taxon>
        <taxon>Streptophyta</taxon>
        <taxon>Embryophyta</taxon>
        <taxon>Tracheophyta</taxon>
        <taxon>Spermatophyta</taxon>
        <taxon>Magnoliopsida</taxon>
        <taxon>Liliopsida</taxon>
        <taxon>Poales</taxon>
        <taxon>Poaceae</taxon>
        <taxon>PACMAD clade</taxon>
        <taxon>Arundinoideae</taxon>
        <taxon>Arundineae</taxon>
        <taxon>Arundo</taxon>
    </lineage>
</organism>
<dbReference type="EMBL" id="GBRH01247683">
    <property type="protein sequence ID" value="JAD50212.1"/>
    <property type="molecule type" value="Transcribed_RNA"/>
</dbReference>
<evidence type="ECO:0000313" key="1">
    <source>
        <dbReference type="EMBL" id="JAD50212.1"/>
    </source>
</evidence>
<protein>
    <submittedName>
        <fullName evidence="1">Uncharacterized protein</fullName>
    </submittedName>
</protein>
<proteinExistence type="predicted"/>
<name>A0A0A9AT07_ARUDO</name>
<reference evidence="1" key="2">
    <citation type="journal article" date="2015" name="Data Brief">
        <title>Shoot transcriptome of the giant reed, Arundo donax.</title>
        <authorList>
            <person name="Barrero R.A."/>
            <person name="Guerrero F.D."/>
            <person name="Moolhuijzen P."/>
            <person name="Goolsby J.A."/>
            <person name="Tidwell J."/>
            <person name="Bellgard S.E."/>
            <person name="Bellgard M.I."/>
        </authorList>
    </citation>
    <scope>NUCLEOTIDE SEQUENCE</scope>
    <source>
        <tissue evidence="1">Shoot tissue taken approximately 20 cm above the soil surface</tissue>
    </source>
</reference>